<evidence type="ECO:0000256" key="10">
    <source>
        <dbReference type="ARBA" id="ARBA00023157"/>
    </source>
</evidence>
<dbReference type="InterPro" id="IPR006317">
    <property type="entry name" value="Ubiquinol_cyt_c_Rdtase_Fe-S-su"/>
</dbReference>
<keyword evidence="14" id="KW-1185">Reference proteome</keyword>
<accession>A0ABP1CKI5</accession>
<dbReference type="NCBIfam" id="TIGR01416">
    <property type="entry name" value="Rieske_proteo"/>
    <property type="match status" value="1"/>
</dbReference>
<evidence type="ECO:0000256" key="1">
    <source>
        <dbReference type="ARBA" id="ARBA00004167"/>
    </source>
</evidence>
<dbReference type="PANTHER" id="PTHR10134">
    <property type="entry name" value="CYTOCHROME B-C1 COMPLEX SUBUNIT RIESKE, MITOCHONDRIAL"/>
    <property type="match status" value="1"/>
</dbReference>
<feature type="domain" description="Rieske" evidence="12">
    <location>
        <begin position="208"/>
        <end position="276"/>
    </location>
</feature>
<keyword evidence="8" id="KW-0411">Iron-sulfur</keyword>
<dbReference type="InterPro" id="IPR014349">
    <property type="entry name" value="Rieske_Fe-S_prot"/>
</dbReference>
<evidence type="ECO:0000313" key="14">
    <source>
        <dbReference type="Proteomes" id="UP001497453"/>
    </source>
</evidence>
<evidence type="ECO:0000256" key="11">
    <source>
        <dbReference type="ARBA" id="ARBA00034078"/>
    </source>
</evidence>
<sequence>MAAVFATKKAFTAPPTVRTLASGVPVAPLVNLAVRSPHNGDHDHGAVGPRSDVPAKFVGGLYRSQTSGLVSKTYANTSTTGVFQQRLLHTSVPARDAPKVPDFTPYEAKDPSTNRALSYFMIGSLGVLSASAAKSTVTEFLASMSASADVLALAKVEVELASIPEGKNVIIKWRGKPVFIRHRTSEEIEEAKQTDWKTLRDPESDEQRTKKPEWLVMLGVCTHLGCVPIGEAGDYGGWFCPCHGSHYDISGRIRKGPAPVCFYPDLLRRVSLTIPFSLTLRFLNTTSPKQMPSSSLVDYVFWTIYLCTSELRSLPSSLSIFGRIMRYNLRMR</sequence>
<dbReference type="SUPFAM" id="SSF81502">
    <property type="entry name" value="ISP transmembrane anchor"/>
    <property type="match status" value="1"/>
</dbReference>
<dbReference type="EMBL" id="OZ037944">
    <property type="protein sequence ID" value="CAL1696211.1"/>
    <property type="molecule type" value="Genomic_DNA"/>
</dbReference>
<keyword evidence="7" id="KW-0408">Iron</keyword>
<dbReference type="InterPro" id="IPR017941">
    <property type="entry name" value="Rieske_2Fe-2S"/>
</dbReference>
<proteinExistence type="inferred from homology"/>
<reference evidence="14" key="1">
    <citation type="submission" date="2024-04" db="EMBL/GenBank/DDBJ databases">
        <authorList>
            <person name="Shaw F."/>
            <person name="Minotto A."/>
        </authorList>
    </citation>
    <scope>NUCLEOTIDE SEQUENCE [LARGE SCALE GENOMIC DNA]</scope>
</reference>
<protein>
    <recommendedName>
        <fullName evidence="12">Rieske domain-containing protein</fullName>
    </recommendedName>
</protein>
<dbReference type="InterPro" id="IPR037008">
    <property type="entry name" value="bc1_Rieske_TM_sf"/>
</dbReference>
<dbReference type="SUPFAM" id="SSF50022">
    <property type="entry name" value="ISP domain"/>
    <property type="match status" value="1"/>
</dbReference>
<evidence type="ECO:0000259" key="12">
    <source>
        <dbReference type="PROSITE" id="PS51296"/>
    </source>
</evidence>
<evidence type="ECO:0000256" key="5">
    <source>
        <dbReference type="ARBA" id="ARBA00022723"/>
    </source>
</evidence>
<keyword evidence="5" id="KW-0479">Metal-binding</keyword>
<dbReference type="Proteomes" id="UP001497453">
    <property type="component" value="Chromosome 1"/>
</dbReference>
<comment type="similarity">
    <text evidence="2">Belongs to the Rieske iron-sulfur protein family.</text>
</comment>
<evidence type="ECO:0000256" key="4">
    <source>
        <dbReference type="ARBA" id="ARBA00022714"/>
    </source>
</evidence>
<organism evidence="13 14">
    <name type="scientific">Somion occarium</name>
    <dbReference type="NCBI Taxonomy" id="3059160"/>
    <lineage>
        <taxon>Eukaryota</taxon>
        <taxon>Fungi</taxon>
        <taxon>Dikarya</taxon>
        <taxon>Basidiomycota</taxon>
        <taxon>Agaricomycotina</taxon>
        <taxon>Agaricomycetes</taxon>
        <taxon>Polyporales</taxon>
        <taxon>Cerrenaceae</taxon>
        <taxon>Somion</taxon>
    </lineage>
</organism>
<comment type="cofactor">
    <cofactor evidence="11">
        <name>[2Fe-2S] cluster</name>
        <dbReference type="ChEBI" id="CHEBI:190135"/>
    </cofactor>
</comment>
<keyword evidence="10" id="KW-1015">Disulfide bond</keyword>
<keyword evidence="9" id="KW-0472">Membrane</keyword>
<evidence type="ECO:0000256" key="8">
    <source>
        <dbReference type="ARBA" id="ARBA00023014"/>
    </source>
</evidence>
<evidence type="ECO:0000256" key="7">
    <source>
        <dbReference type="ARBA" id="ARBA00023004"/>
    </source>
</evidence>
<evidence type="ECO:0000256" key="2">
    <source>
        <dbReference type="ARBA" id="ARBA00010651"/>
    </source>
</evidence>
<dbReference type="Gene3D" id="1.20.5.270">
    <property type="entry name" value="Ubiquinol cytochrome reductase, transmembrane domain"/>
    <property type="match status" value="1"/>
</dbReference>
<evidence type="ECO:0000256" key="6">
    <source>
        <dbReference type="ARBA" id="ARBA00022989"/>
    </source>
</evidence>
<dbReference type="InterPro" id="IPR005805">
    <property type="entry name" value="Rieske_Fe-S_prot_C"/>
</dbReference>
<keyword evidence="6" id="KW-1133">Transmembrane helix</keyword>
<gene>
    <name evidence="13" type="ORF">GFSPODELE1_LOCUS1090</name>
</gene>
<dbReference type="InterPro" id="IPR036922">
    <property type="entry name" value="Rieske_2Fe-2S_sf"/>
</dbReference>
<dbReference type="Pfam" id="PF02921">
    <property type="entry name" value="UCR_TM"/>
    <property type="match status" value="1"/>
</dbReference>
<keyword evidence="4" id="KW-0001">2Fe-2S</keyword>
<evidence type="ECO:0000313" key="13">
    <source>
        <dbReference type="EMBL" id="CAL1696211.1"/>
    </source>
</evidence>
<keyword evidence="3" id="KW-0812">Transmembrane</keyword>
<evidence type="ECO:0000256" key="3">
    <source>
        <dbReference type="ARBA" id="ARBA00022692"/>
    </source>
</evidence>
<name>A0ABP1CKI5_9APHY</name>
<evidence type="ECO:0000256" key="9">
    <source>
        <dbReference type="ARBA" id="ARBA00023136"/>
    </source>
</evidence>
<comment type="subcellular location">
    <subcellularLocation>
        <location evidence="1">Membrane</location>
        <topology evidence="1">Single-pass membrane protein</topology>
    </subcellularLocation>
</comment>
<dbReference type="Gene3D" id="2.102.10.10">
    <property type="entry name" value="Rieske [2Fe-2S] iron-sulphur domain"/>
    <property type="match status" value="1"/>
</dbReference>
<dbReference type="Pfam" id="PF00355">
    <property type="entry name" value="Rieske"/>
    <property type="match status" value="1"/>
</dbReference>
<dbReference type="InterPro" id="IPR004192">
    <property type="entry name" value="Rieske_TM"/>
</dbReference>
<dbReference type="CDD" id="cd03470">
    <property type="entry name" value="Rieske_cytochrome_bc1"/>
    <property type="match status" value="1"/>
</dbReference>
<dbReference type="PRINTS" id="PR00162">
    <property type="entry name" value="RIESKE"/>
</dbReference>
<dbReference type="PROSITE" id="PS51296">
    <property type="entry name" value="RIESKE"/>
    <property type="match status" value="1"/>
</dbReference>